<dbReference type="OrthoDB" id="9797134at2"/>
<dbReference type="NCBIfam" id="TIGR02960">
    <property type="entry name" value="SigX5"/>
    <property type="match status" value="1"/>
</dbReference>
<dbReference type="InterPro" id="IPR039425">
    <property type="entry name" value="RNA_pol_sigma-70-like"/>
</dbReference>
<evidence type="ECO:0000259" key="6">
    <source>
        <dbReference type="Pfam" id="PF04542"/>
    </source>
</evidence>
<evidence type="ECO:0000256" key="3">
    <source>
        <dbReference type="ARBA" id="ARBA00023015"/>
    </source>
</evidence>
<dbReference type="EC" id="2.7.7.6" evidence="9"/>
<dbReference type="InterPro" id="IPR032710">
    <property type="entry name" value="NTF2-like_dom_sf"/>
</dbReference>
<dbReference type="Gene3D" id="1.10.1740.10">
    <property type="match status" value="1"/>
</dbReference>
<dbReference type="AlphaFoldDB" id="A0A368KFG6"/>
<dbReference type="NCBIfam" id="TIGR02937">
    <property type="entry name" value="sigma70-ECF"/>
    <property type="match status" value="1"/>
</dbReference>
<evidence type="ECO:0000313" key="10">
    <source>
        <dbReference type="Proteomes" id="UP000252387"/>
    </source>
</evidence>
<dbReference type="PANTHER" id="PTHR43133">
    <property type="entry name" value="RNA POLYMERASE ECF-TYPE SIGMA FACTO"/>
    <property type="match status" value="1"/>
</dbReference>
<dbReference type="NCBIfam" id="NF006089">
    <property type="entry name" value="PRK08241.1"/>
    <property type="match status" value="1"/>
</dbReference>
<dbReference type="InterPro" id="IPR013325">
    <property type="entry name" value="RNA_pol_sigma_r2"/>
</dbReference>
<feature type="domain" description="RNA polymerase sigma factor 70 region 4 type 2" evidence="7">
    <location>
        <begin position="148"/>
        <end position="200"/>
    </location>
</feature>
<dbReference type="InterPro" id="IPR013249">
    <property type="entry name" value="RNA_pol_sigma70_r4_t2"/>
</dbReference>
<protein>
    <submittedName>
        <fullName evidence="9">RNA polymerase subunit sigma-70</fullName>
        <ecNumber evidence="9">2.7.7.6</ecNumber>
    </submittedName>
</protein>
<keyword evidence="9" id="KW-0548">Nucleotidyltransferase</keyword>
<keyword evidence="10" id="KW-1185">Reference proteome</keyword>
<evidence type="ECO:0000256" key="1">
    <source>
        <dbReference type="ARBA" id="ARBA00010641"/>
    </source>
</evidence>
<dbReference type="PANTHER" id="PTHR43133:SF65">
    <property type="entry name" value="ECF RNA POLYMERASE SIGMA FACTOR SIGG"/>
    <property type="match status" value="1"/>
</dbReference>
<organism evidence="9 10">
    <name type="scientific">Rhodanobacter denitrificans</name>
    <dbReference type="NCBI Taxonomy" id="666685"/>
    <lineage>
        <taxon>Bacteria</taxon>
        <taxon>Pseudomonadati</taxon>
        <taxon>Pseudomonadota</taxon>
        <taxon>Gammaproteobacteria</taxon>
        <taxon>Lysobacterales</taxon>
        <taxon>Rhodanobacteraceae</taxon>
        <taxon>Rhodanobacter</taxon>
    </lineage>
</organism>
<sequence length="340" mass="38007">MRDETLASSATAAPPSRADFTRVAEAHRSALKLHCYRMLGSLHQAEDAVQETMLRAWRGFDDFEARASIKNWLYRIATNVALNMVASRSRRGRLMPDQLGSPSTERPRGRPDAEVLWVEPYPDAELENLPDPAAAPDARCELSESVRLAFIAAIQQLPPRQRAVLLLADVLGWSAIEVAAVFDASVASVNSALQRARSKLATLDHDARPVPMANEHQRNLLERYVRAWESADLERFVALLKEDAIYSMPPWREWYQGRRSITDFFGAVWPAYRGFRLVPVGANLQPAFALYSLGADGRWNAHSIQLLALDEAGIGTITMFMQPLAQKLFAAFRLPTILEA</sequence>
<dbReference type="Gene3D" id="3.10.450.50">
    <property type="match status" value="1"/>
</dbReference>
<dbReference type="InterPro" id="IPR013324">
    <property type="entry name" value="RNA_pol_sigma_r3/r4-like"/>
</dbReference>
<evidence type="ECO:0000259" key="8">
    <source>
        <dbReference type="Pfam" id="PF12680"/>
    </source>
</evidence>
<dbReference type="InterPro" id="IPR036388">
    <property type="entry name" value="WH-like_DNA-bd_sf"/>
</dbReference>
<gene>
    <name evidence="9" type="ORF">DEO45_02390</name>
</gene>
<evidence type="ECO:0000256" key="5">
    <source>
        <dbReference type="ARBA" id="ARBA00023163"/>
    </source>
</evidence>
<evidence type="ECO:0000259" key="7">
    <source>
        <dbReference type="Pfam" id="PF08281"/>
    </source>
</evidence>
<feature type="domain" description="RNA polymerase sigma-70 region 2" evidence="6">
    <location>
        <begin position="25"/>
        <end position="91"/>
    </location>
</feature>
<dbReference type="InterPro" id="IPR007627">
    <property type="entry name" value="RNA_pol_sigma70_r2"/>
</dbReference>
<dbReference type="GO" id="GO:0003677">
    <property type="term" value="F:DNA binding"/>
    <property type="evidence" value="ECO:0007669"/>
    <property type="project" value="InterPro"/>
</dbReference>
<feature type="domain" description="SnoaL-like" evidence="8">
    <location>
        <begin position="222"/>
        <end position="278"/>
    </location>
</feature>
<dbReference type="SUPFAM" id="SSF88946">
    <property type="entry name" value="Sigma2 domain of RNA polymerase sigma factors"/>
    <property type="match status" value="1"/>
</dbReference>
<keyword evidence="3" id="KW-0805">Transcription regulation</keyword>
<dbReference type="InterPro" id="IPR014305">
    <property type="entry name" value="RNA_pol_sigma-G_actinobac"/>
</dbReference>
<keyword evidence="4" id="KW-0731">Sigma factor</keyword>
<dbReference type="InterPro" id="IPR014284">
    <property type="entry name" value="RNA_pol_sigma-70_dom"/>
</dbReference>
<evidence type="ECO:0000313" key="9">
    <source>
        <dbReference type="EMBL" id="RCS30650.1"/>
    </source>
</evidence>
<proteinExistence type="inferred from homology"/>
<dbReference type="SUPFAM" id="SSF54427">
    <property type="entry name" value="NTF2-like"/>
    <property type="match status" value="1"/>
</dbReference>
<dbReference type="GO" id="GO:0003899">
    <property type="term" value="F:DNA-directed RNA polymerase activity"/>
    <property type="evidence" value="ECO:0007669"/>
    <property type="project" value="UniProtKB-EC"/>
</dbReference>
<dbReference type="GO" id="GO:0016987">
    <property type="term" value="F:sigma factor activity"/>
    <property type="evidence" value="ECO:0007669"/>
    <property type="project" value="UniProtKB-KW"/>
</dbReference>
<comment type="subunit">
    <text evidence="2">Interacts transiently with the RNA polymerase catalytic core formed by RpoA, RpoB, RpoC and RpoZ (2 alpha, 1 beta, 1 beta' and 1 omega subunit) to form the RNA polymerase holoenzyme that can initiate transcription.</text>
</comment>
<evidence type="ECO:0000256" key="2">
    <source>
        <dbReference type="ARBA" id="ARBA00011344"/>
    </source>
</evidence>
<dbReference type="CDD" id="cd06171">
    <property type="entry name" value="Sigma70_r4"/>
    <property type="match status" value="1"/>
</dbReference>
<dbReference type="Pfam" id="PF04542">
    <property type="entry name" value="Sigma70_r2"/>
    <property type="match status" value="1"/>
</dbReference>
<name>A0A368KFG6_9GAMM</name>
<dbReference type="GO" id="GO:0006352">
    <property type="term" value="P:DNA-templated transcription initiation"/>
    <property type="evidence" value="ECO:0007669"/>
    <property type="project" value="InterPro"/>
</dbReference>
<dbReference type="Pfam" id="PF12680">
    <property type="entry name" value="SnoaL_2"/>
    <property type="match status" value="1"/>
</dbReference>
<evidence type="ECO:0000256" key="4">
    <source>
        <dbReference type="ARBA" id="ARBA00023082"/>
    </source>
</evidence>
<dbReference type="SUPFAM" id="SSF88659">
    <property type="entry name" value="Sigma3 and sigma4 domains of RNA polymerase sigma factors"/>
    <property type="match status" value="1"/>
</dbReference>
<comment type="similarity">
    <text evidence="1">Belongs to the sigma-70 factor family. ECF subfamily.</text>
</comment>
<dbReference type="EMBL" id="QFWQ01000003">
    <property type="protein sequence ID" value="RCS30650.1"/>
    <property type="molecule type" value="Genomic_DNA"/>
</dbReference>
<dbReference type="Proteomes" id="UP000252387">
    <property type="component" value="Unassembled WGS sequence"/>
</dbReference>
<dbReference type="InterPro" id="IPR037401">
    <property type="entry name" value="SnoaL-like"/>
</dbReference>
<dbReference type="Pfam" id="PF08281">
    <property type="entry name" value="Sigma70_r4_2"/>
    <property type="match status" value="1"/>
</dbReference>
<reference evidence="9 10" key="1">
    <citation type="submission" date="2018-05" db="EMBL/GenBank/DDBJ databases">
        <title>Draft genome sequence of Rhodanobacter denitrificans Yn1 isolated from gold copper mine.</title>
        <authorList>
            <person name="Yang N."/>
            <person name="Mazhar H.S."/>
            <person name="Rensing C."/>
        </authorList>
    </citation>
    <scope>NUCLEOTIDE SEQUENCE [LARGE SCALE GENOMIC DNA]</scope>
    <source>
        <strain evidence="9 10">Yn1</strain>
    </source>
</reference>
<comment type="caution">
    <text evidence="9">The sequence shown here is derived from an EMBL/GenBank/DDBJ whole genome shotgun (WGS) entry which is preliminary data.</text>
</comment>
<accession>A0A368KFG6</accession>
<dbReference type="RefSeq" id="WP_114340730.1">
    <property type="nucleotide sequence ID" value="NZ_QFWQ01000003.1"/>
</dbReference>
<keyword evidence="9" id="KW-0808">Transferase</keyword>
<keyword evidence="5" id="KW-0804">Transcription</keyword>
<dbReference type="Gene3D" id="1.10.10.10">
    <property type="entry name" value="Winged helix-like DNA-binding domain superfamily/Winged helix DNA-binding domain"/>
    <property type="match status" value="1"/>
</dbReference>